<gene>
    <name evidence="2" type="ORF">HPB48_020008</name>
</gene>
<dbReference type="GO" id="GO:0035556">
    <property type="term" value="P:intracellular signal transduction"/>
    <property type="evidence" value="ECO:0007669"/>
    <property type="project" value="InterPro"/>
</dbReference>
<dbReference type="EMBL" id="JABSTR010000011">
    <property type="protein sequence ID" value="KAH9381847.1"/>
    <property type="molecule type" value="Genomic_DNA"/>
</dbReference>
<dbReference type="PROSITE" id="PS50225">
    <property type="entry name" value="SOCS"/>
    <property type="match status" value="1"/>
</dbReference>
<dbReference type="Pfam" id="PF07525">
    <property type="entry name" value="SOCS_box"/>
    <property type="match status" value="1"/>
</dbReference>
<dbReference type="InterPro" id="IPR001496">
    <property type="entry name" value="SOCS_box"/>
</dbReference>
<name>A0A9J6H4Y1_HAELO</name>
<comment type="caution">
    <text evidence="2">The sequence shown here is derived from an EMBL/GenBank/DDBJ whole genome shotgun (WGS) entry which is preliminary data.</text>
</comment>
<proteinExistence type="predicted"/>
<dbReference type="InterPro" id="IPR036036">
    <property type="entry name" value="SOCS_box-like_dom_sf"/>
</dbReference>
<accession>A0A9J6H4Y1</accession>
<reference evidence="2 3" key="1">
    <citation type="journal article" date="2020" name="Cell">
        <title>Large-Scale Comparative Analyses of Tick Genomes Elucidate Their Genetic Diversity and Vector Capacities.</title>
        <authorList>
            <consortium name="Tick Genome and Microbiome Consortium (TIGMIC)"/>
            <person name="Jia N."/>
            <person name="Wang J."/>
            <person name="Shi W."/>
            <person name="Du L."/>
            <person name="Sun Y."/>
            <person name="Zhan W."/>
            <person name="Jiang J.F."/>
            <person name="Wang Q."/>
            <person name="Zhang B."/>
            <person name="Ji P."/>
            <person name="Bell-Sakyi L."/>
            <person name="Cui X.M."/>
            <person name="Yuan T.T."/>
            <person name="Jiang B.G."/>
            <person name="Yang W.F."/>
            <person name="Lam T.T."/>
            <person name="Chang Q.C."/>
            <person name="Ding S.J."/>
            <person name="Wang X.J."/>
            <person name="Zhu J.G."/>
            <person name="Ruan X.D."/>
            <person name="Zhao L."/>
            <person name="Wei J.T."/>
            <person name="Ye R.Z."/>
            <person name="Que T.C."/>
            <person name="Du C.H."/>
            <person name="Zhou Y.H."/>
            <person name="Cheng J.X."/>
            <person name="Dai P.F."/>
            <person name="Guo W.B."/>
            <person name="Han X.H."/>
            <person name="Huang E.J."/>
            <person name="Li L.F."/>
            <person name="Wei W."/>
            <person name="Gao Y.C."/>
            <person name="Liu J.Z."/>
            <person name="Shao H.Z."/>
            <person name="Wang X."/>
            <person name="Wang C.C."/>
            <person name="Yang T.C."/>
            <person name="Huo Q.B."/>
            <person name="Li W."/>
            <person name="Chen H.Y."/>
            <person name="Chen S.E."/>
            <person name="Zhou L.G."/>
            <person name="Ni X.B."/>
            <person name="Tian J.H."/>
            <person name="Sheng Y."/>
            <person name="Liu T."/>
            <person name="Pan Y.S."/>
            <person name="Xia L.Y."/>
            <person name="Li J."/>
            <person name="Zhao F."/>
            <person name="Cao W.C."/>
        </authorList>
    </citation>
    <scope>NUCLEOTIDE SEQUENCE [LARGE SCALE GENOMIC DNA]</scope>
    <source>
        <strain evidence="2">HaeL-2018</strain>
    </source>
</reference>
<evidence type="ECO:0000259" key="1">
    <source>
        <dbReference type="PROSITE" id="PS50225"/>
    </source>
</evidence>
<feature type="domain" description="SOCS box" evidence="1">
    <location>
        <begin position="182"/>
        <end position="224"/>
    </location>
</feature>
<dbReference type="SMART" id="SM00969">
    <property type="entry name" value="SOCS_box"/>
    <property type="match status" value="1"/>
</dbReference>
<dbReference type="CDD" id="cd03716">
    <property type="entry name" value="SOCS_ASB_like"/>
    <property type="match status" value="1"/>
</dbReference>
<evidence type="ECO:0000313" key="2">
    <source>
        <dbReference type="EMBL" id="KAH9381847.1"/>
    </source>
</evidence>
<dbReference type="OrthoDB" id="6419934at2759"/>
<keyword evidence="3" id="KW-1185">Reference proteome</keyword>
<dbReference type="FunFam" id="1.10.750.20:FF:000001">
    <property type="entry name" value="Ankyrin repeat and SOCS box containing 1"/>
    <property type="match status" value="1"/>
</dbReference>
<sequence length="227" mass="25734">MRLLSTCCTCSARLTRPLKPSNLASTSIFKTVLSRATEADLSCVYGSMAFPAELPCVNLSLCGCFIRPLYAAIYFSNAQMLSTLLRYGAEVRPEDTCRCEDPLSMHQLVRVYRKLIFLYRNPPGLVYRPRNIPTPVNAVRWHQLAALVMPCGDMKLRDACFTLVKTFTPSAECETLLREKQSLRHFCRLTIRAALARRQAMPREVEQLPLPKLLQRYVLHQHGPGCV</sequence>
<dbReference type="VEuPathDB" id="VectorBase:HLOH_063849"/>
<dbReference type="SUPFAM" id="SSF158235">
    <property type="entry name" value="SOCS box-like"/>
    <property type="match status" value="1"/>
</dbReference>
<dbReference type="Gene3D" id="1.10.750.20">
    <property type="entry name" value="SOCS box"/>
    <property type="match status" value="1"/>
</dbReference>
<evidence type="ECO:0000313" key="3">
    <source>
        <dbReference type="Proteomes" id="UP000821853"/>
    </source>
</evidence>
<dbReference type="AlphaFoldDB" id="A0A9J6H4Y1"/>
<organism evidence="2 3">
    <name type="scientific">Haemaphysalis longicornis</name>
    <name type="common">Bush tick</name>
    <dbReference type="NCBI Taxonomy" id="44386"/>
    <lineage>
        <taxon>Eukaryota</taxon>
        <taxon>Metazoa</taxon>
        <taxon>Ecdysozoa</taxon>
        <taxon>Arthropoda</taxon>
        <taxon>Chelicerata</taxon>
        <taxon>Arachnida</taxon>
        <taxon>Acari</taxon>
        <taxon>Parasitiformes</taxon>
        <taxon>Ixodida</taxon>
        <taxon>Ixodoidea</taxon>
        <taxon>Ixodidae</taxon>
        <taxon>Haemaphysalinae</taxon>
        <taxon>Haemaphysalis</taxon>
    </lineage>
</organism>
<dbReference type="Proteomes" id="UP000821853">
    <property type="component" value="Chromosome 9"/>
</dbReference>
<protein>
    <recommendedName>
        <fullName evidence="1">SOCS box domain-containing protein</fullName>
    </recommendedName>
</protein>